<evidence type="ECO:0000256" key="1">
    <source>
        <dbReference type="SAM" id="MobiDB-lite"/>
    </source>
</evidence>
<reference evidence="2" key="1">
    <citation type="journal article" date="2019" name="Sci. Rep.">
        <title>Draft genome of Tanacetum cinerariifolium, the natural source of mosquito coil.</title>
        <authorList>
            <person name="Yamashiro T."/>
            <person name="Shiraishi A."/>
            <person name="Satake H."/>
            <person name="Nakayama K."/>
        </authorList>
    </citation>
    <scope>NUCLEOTIDE SEQUENCE</scope>
</reference>
<comment type="caution">
    <text evidence="2">The sequence shown here is derived from an EMBL/GenBank/DDBJ whole genome shotgun (WGS) entry which is preliminary data.</text>
</comment>
<gene>
    <name evidence="2" type="ORF">Tci_000346</name>
</gene>
<name>A0A699GHU6_TANCI</name>
<dbReference type="EMBL" id="BKCJ010000005">
    <property type="protein sequence ID" value="GEU28368.1"/>
    <property type="molecule type" value="Genomic_DNA"/>
</dbReference>
<feature type="compositionally biased region" description="Polar residues" evidence="1">
    <location>
        <begin position="1"/>
        <end position="11"/>
    </location>
</feature>
<feature type="region of interest" description="Disordered" evidence="1">
    <location>
        <begin position="2976"/>
        <end position="3008"/>
    </location>
</feature>
<feature type="region of interest" description="Disordered" evidence="1">
    <location>
        <begin position="1052"/>
        <end position="1213"/>
    </location>
</feature>
<sequence length="3648" mass="392161">MTGRRLTNNKGPSGPLFLPARKRPRDQIRVVVPRIARHLPCHPIGFLERLVLGAKFDLRHHQARIRAQKLVHFPHVRTYGNATPVLLNQRLLAQAVEQFDGIGHRNRILPLPARSPGGRTPVRPASSRRRRAPGTCVRFRRPRSVVAERQQDRLQDGRAQSGRAGAVPAHARVGQVGIVLERHFERERQAAEMVAHVLGGQRQHVFLVLAGRVAHLVLEVGRGVFIAVDERLLPGAALVAEVFQHLVAGHEVVRQRFVAVDIEEHVDARFVHLLFDDQHFGAALERGRHPLAIEVGAGRVGAQVAAHRAVRIHVGHDVEHAALQQLAGDRIGVVQQRVDQPFDEPLGHRFARVLARDEPDFFRRFGLADDDQVHVAAIDRAAQVFHAGQRMLAHFAQQAQVALVRIRLEVRVIDAVGIGRVLDGHDRAIKAGGHAEPVFAVVAGHRVVVLVALGVRRFARVQEAHPDLLARRALQAEVEPLVDVRVRVLAQLQFDGGGAVGAHHLDGARVEILADFDGHGRSNKGLPMTLFYQHGPFAFIAGMPRQGLFQHVRGLPAAGLRPLDIRAQLRAVVGMGAALDDQRRPLARGQAAQVGQAPFGHQHVDVMLGVVHVRGKRHHARDGAVLGHGFADENRQLAVAREVARAADAVHHVRAAHVGGVDVAVDVEFQRRVQGDDAEPAHDLGMVADLLRAQHDAVAVLLDVGDEALVRGGRQRDRRRRGHGQVARIEQGDRAVLQYLRIHGHGAERRRGQAMQHGVGDGADARLQRQQLRSHAPGSHFALEKSHHVAGDGVGLGIGRQRVGRAVGAVGDHDGGNARRVDRNRGGADALQRRRERDRPPFGARLRHVDVVKAFQRQRRGQVDLDDDLRGLLGEAGRVPDRHGGDDGAVGADRHRLDDRNVYRFQVAGAQLLGGLGQVLIDEHHLARVDLAAQRGVGLERHAARHHAGIGHQAVAVVAERGAREQRQVQGRRARPFHQRQRQRLGVAGAREAAHADGHAVLEQRGGARGAHHFVHQRRTADAVEHRLIHGPPLAALLRRNRTPQQFYPGGGVAARHPVDHQQDGAPAGTGSGRAAADPRRPQARAHRYRPRGVRARRGHAGVDAAPHRRGARHPDRGARPAHGGHPAHDQRAAHARTEGVSRTPSPYRAHAAGRHGPGHRAQGGRGRTGNRPDRAPRRSRAGVADGADRQLSAMGAGGPRDVPERAHHAQVQGVGQIAAGAADRRFRPHPQPARGVRRGRLRAGRGRAIGAMGLAGGDGVGRHGRGAAAGTVHPAPGCGAAGRGAAGGAGTAMAAGPRVAGRLPVARGARVAGGRDEALGVVIAGLPARADAGGGKVDVLGVVFVADAGRRQRQHVHGGAAAPARQRAHIGACCHVRRQQQRQFADHVAQPVQLALLLDVAGAARVLDLLLLVEYIENALRFGAVRVPYLHREDHGTAARFVVEHRLDGRVGVDAAVPVRFTVDAHGGKRGRQRTGRHHVIGREHIAAAVEVAHGAGAGVHGADRKARLLIIQVVVVDQVVERGVQRRGQVERRVFRAHLGVRVPPRRGIGFEKGGNALPHRDGIGHRARQRRHAQRVALHAAPELAQALEPLFRRIAGDDGAVDGANRRADHPVGLQSRFVHGLVHAQLISAQRAAALQDQDDLAHGWGGLGSKCGGTVQAILHDALQRGDCSALMPRSAFPAAAAGGTGYRLACNRLPGRAHRSGRLRLAAPAPVRRGPVRADCCRCYRPAGSSAPRRRWRLPSRHRAAGCGTGSAARSPAGAGGWSPRGRAGRHGRRTGAPAASFHGIAIEFEHAHGHQGEVRVRPYLGQIERVPAGALFPRRQFRFGGHLQTHVPAREIAGRNRAEQVALRVVRIGAGNAGRLGGRQVLDALLRLEVPLAVHALARVVDQAEGMAAETVHVAVAVRRAAVREQHRHLVQAFRRLAPEVEHHGRRLQIGLRVALLGMNKIGELDAVLDEEHRRVVTHQVPVAFLGVKAHGETARIAFGIGAALLATDGGKAHEGLGLLADVGKQFGFRKTGDVVGDGEGAVGAGTLGVHHALGNALAVEVLEFFDQVEVLQQNGATRPGGDRVLIVGDGDAGGGGDRERMTLCLRLGDTFGDMRQRILHLVDQDQAQVPFLQAAQSRVDGQEFAVDFLHVRRARRAVQARAQQRDHFAVHAAALARVFVQDHVVECAAEDFGLQRDVLVAAVAGARDHHAAALGRHGFHGLHQRQNGVRIVAVVGDHGRALVVEYIEPAGRVVGVVGKRAQAEADRVPADAHAPRGGDGRHHVIDLEADGAVAGDRHFRQGDASLVLAFGGDQVAIFHVHGAAALRQVRGDHGMAAIGAEEDHLALAGGRHGSDDRIDRVQHRVTGLRHVLHDHALEHRQIFHGGDVVQAQVIAGADVGHHGHLAAVEGQAFAQDAATGAFEDRRVHVRVQQHVAGAARAAAVAAVGLPAFDVHAVGVGHAGAQAAGREQVGDQAHGGGLAVGTGDGNDGNAAVFARREHGVDDGFAHRAALAVRWRDVHAQAGRGVDFHHAAAAVVERLQHAFAHHVHAADIEADHLRRFHRARRHFRVHIVGDVGGGAAGGQVGVVTQDHALALGRHGVRIQVLQRQARQGDVVEPDLGQRRGVAAAAPGVRVDQVHQLAHRVLAIAHHLRRVAARGGNELVADDEQAVIVARQVAFHHHVVAEFFCGAERLLQVLFRVDVDGDALALVAVLGFDHHRQADVLRRLPGVRLVFHGAAVRHRHAGCVQQLLGQFLVLGDRFADGAGAVHFGGLDAALFGTPAEHHHAAFGEAADRDIARDGGADDGAGARPQAHVFIEVAQFGQGRGQVERRIGQRGVDQLFGQRDGQAADGFFRILHHGLVDAVFQRGAGAAEGDRAAGLRLQAQGRRFQHAGQRHGGVVARVFQCADGREARMQALLETGQLRDGAFFGRARNDHLHCGVVTPEIGAAKGAGAYDFHKSACSFSDVSVMLTLGRRIEGAQSGGDQLGREAQRPAGGNRGQHGFGRHQRRQRQADHVHVALRQHDAALVALAALEHHARAVLAMLHDGGQMLVHAVENHFAVAQARHVHHLRIGGIEYRRAARQDHVDLGAQHVIQLVVGGDMELGQVCHAREVGHHAHRAAVVGQAFGEDHARARFEHRRLHVLVEQQAFTGLPVGQAVARQQAAVHKQAVLAAHAHFLAADLQQPGDQARRHGGAMRARDAHHGNAARLFGRKQLVHDGGAHVARRAVFRFQVHQQAGAGIDFDDGAALLVQRTADVGRHQVDAGNVQAHHARRQRSHGRHFRVHQVGDVGGHVAIGLDQHLLAGQRHRERVHALAFEFEDGFARLLRLDQAQWKIFFLAAARIDVDVQVAQLLDRVLAVARDPQRFAAGGSDHALADHQQAVFVADDEALDDHARAVAFVGRQRIGGRDVRCRHQVERHAAPVVAVVRLDHDRQADVLRRLPRLFRAGHQFAFGHGHAARRQQRLGQVLVAGDAFGNGAGFFRFGRPDAALRGAVAQLHQVAVGEADRWNLAVGGRIDDIAGAGAQAQGFHQVRQVGHGGVQVVRGVVDHRHQEIAAGGQRRPAHLLLAGAERHFIQAGVFADLARLAEAGFHAGHVLQFEHDVFQDVAGVGARRGRAASSTGTVPVRQYPAMPRSPGDTSRYWDRANG</sequence>
<accession>A0A699GHU6</accession>
<feature type="region of interest" description="Disordered" evidence="1">
    <location>
        <begin position="3615"/>
        <end position="3648"/>
    </location>
</feature>
<feature type="compositionally biased region" description="Basic residues" evidence="1">
    <location>
        <begin position="1082"/>
        <end position="1100"/>
    </location>
</feature>
<proteinExistence type="predicted"/>
<feature type="region of interest" description="Disordered" evidence="1">
    <location>
        <begin position="808"/>
        <end position="839"/>
    </location>
</feature>
<feature type="compositionally biased region" description="Basic and acidic residues" evidence="1">
    <location>
        <begin position="1127"/>
        <end position="1140"/>
    </location>
</feature>
<organism evidence="2">
    <name type="scientific">Tanacetum cinerariifolium</name>
    <name type="common">Dalmatian daisy</name>
    <name type="synonym">Chrysanthemum cinerariifolium</name>
    <dbReference type="NCBI Taxonomy" id="118510"/>
    <lineage>
        <taxon>Eukaryota</taxon>
        <taxon>Viridiplantae</taxon>
        <taxon>Streptophyta</taxon>
        <taxon>Embryophyta</taxon>
        <taxon>Tracheophyta</taxon>
        <taxon>Spermatophyta</taxon>
        <taxon>Magnoliopsida</taxon>
        <taxon>eudicotyledons</taxon>
        <taxon>Gunneridae</taxon>
        <taxon>Pentapetalae</taxon>
        <taxon>asterids</taxon>
        <taxon>campanulids</taxon>
        <taxon>Asterales</taxon>
        <taxon>Asteraceae</taxon>
        <taxon>Asteroideae</taxon>
        <taxon>Anthemideae</taxon>
        <taxon>Anthemidinae</taxon>
        <taxon>Tanacetum</taxon>
    </lineage>
</organism>
<feature type="region of interest" description="Disordered" evidence="1">
    <location>
        <begin position="1"/>
        <end position="20"/>
    </location>
</feature>
<evidence type="ECO:0000313" key="2">
    <source>
        <dbReference type="EMBL" id="GEU28368.1"/>
    </source>
</evidence>
<feature type="region of interest" description="Disordered" evidence="1">
    <location>
        <begin position="107"/>
        <end position="134"/>
    </location>
</feature>
<protein>
    <submittedName>
        <fullName evidence="2">Uncharacterized protein</fullName>
    </submittedName>
</protein>
<feature type="region of interest" description="Disordered" evidence="1">
    <location>
        <begin position="1750"/>
        <end position="1783"/>
    </location>
</feature>
<feature type="compositionally biased region" description="Basic and acidic residues" evidence="1">
    <location>
        <begin position="811"/>
        <end position="839"/>
    </location>
</feature>